<accession>A0ABY6KIH0</accession>
<feature type="compositionally biased region" description="Polar residues" evidence="1">
    <location>
        <begin position="16"/>
        <end position="26"/>
    </location>
</feature>
<dbReference type="EMBL" id="CP092867">
    <property type="protein sequence ID" value="UYV68274.1"/>
    <property type="molecule type" value="Genomic_DNA"/>
</dbReference>
<evidence type="ECO:0000313" key="2">
    <source>
        <dbReference type="EMBL" id="UYV68274.1"/>
    </source>
</evidence>
<name>A0ABY6KIH0_9ARAC</name>
<proteinExistence type="predicted"/>
<reference evidence="2 3" key="1">
    <citation type="submission" date="2022-01" db="EMBL/GenBank/DDBJ databases">
        <title>A chromosomal length assembly of Cordylochernes scorpioides.</title>
        <authorList>
            <person name="Zeh D."/>
            <person name="Zeh J."/>
        </authorList>
    </citation>
    <scope>NUCLEOTIDE SEQUENCE [LARGE SCALE GENOMIC DNA]</scope>
    <source>
        <strain evidence="2">IN4F17</strain>
        <tissue evidence="2">Whole Body</tissue>
    </source>
</reference>
<gene>
    <name evidence="2" type="ORF">LAZ67_5003682</name>
</gene>
<keyword evidence="3" id="KW-1185">Reference proteome</keyword>
<organism evidence="2 3">
    <name type="scientific">Cordylochernes scorpioides</name>
    <dbReference type="NCBI Taxonomy" id="51811"/>
    <lineage>
        <taxon>Eukaryota</taxon>
        <taxon>Metazoa</taxon>
        <taxon>Ecdysozoa</taxon>
        <taxon>Arthropoda</taxon>
        <taxon>Chelicerata</taxon>
        <taxon>Arachnida</taxon>
        <taxon>Pseudoscorpiones</taxon>
        <taxon>Cheliferoidea</taxon>
        <taxon>Chernetidae</taxon>
        <taxon>Cordylochernes</taxon>
    </lineage>
</organism>
<protein>
    <submittedName>
        <fullName evidence="2">PYGO2</fullName>
    </submittedName>
</protein>
<sequence length="103" mass="10875">MKTPDSPSGKKRRTNAAANSQMPTQASPSLPDLVPPPPMIGYGETIVASNPFDDMPPHPPSSLHPPPSAHNPPPPPQQPPQPPMHNKPVPMSSGKVSIPNSLF</sequence>
<evidence type="ECO:0000313" key="3">
    <source>
        <dbReference type="Proteomes" id="UP001235939"/>
    </source>
</evidence>
<evidence type="ECO:0000256" key="1">
    <source>
        <dbReference type="SAM" id="MobiDB-lite"/>
    </source>
</evidence>
<feature type="region of interest" description="Disordered" evidence="1">
    <location>
        <begin position="1"/>
        <end position="103"/>
    </location>
</feature>
<dbReference type="Proteomes" id="UP001235939">
    <property type="component" value="Chromosome 05"/>
</dbReference>
<feature type="compositionally biased region" description="Polar residues" evidence="1">
    <location>
        <begin position="94"/>
        <end position="103"/>
    </location>
</feature>
<feature type="compositionally biased region" description="Pro residues" evidence="1">
    <location>
        <begin position="57"/>
        <end position="85"/>
    </location>
</feature>